<feature type="transmembrane region" description="Helical" evidence="7">
    <location>
        <begin position="272"/>
        <end position="289"/>
    </location>
</feature>
<evidence type="ECO:0000256" key="4">
    <source>
        <dbReference type="ARBA" id="ARBA00022692"/>
    </source>
</evidence>
<evidence type="ECO:0000256" key="5">
    <source>
        <dbReference type="ARBA" id="ARBA00022989"/>
    </source>
</evidence>
<dbReference type="AlphaFoldDB" id="A0A094QSL9"/>
<sequence>MSTEKLAQPGERELTSRGFFCAAVAFAMMGFTSTCWGPMLPWIAERNDLSISTSGLILAGFTMHTLIGTVLVQVFGPKKDLIWFIQRGIIVAFIGFIGVVTLNDAVLLTLSGCFAGVGYGATGLALLQLFTRSGNASHVRMNLASAATGFGALAGPFTIGMLGSSNIPAIIILAIGTSLVATRFLTGAQWRVEKFDHKSQTKQNQFQLFIILMAVIFYSGLENSIAAWLPTIIKASDGTLESGALSSAFFYLFFSLGRFIGVYIARYLEPHSIILICILATFLPFSFAMFSRDHMSLGLALCGLFVGPIFPNSSSWIARKTPGFPLATTVLMLAIMAGGFIFPPILGFILELAGIDGFLIALAILLGLSAA</sequence>
<keyword evidence="5 7" id="KW-1133">Transmembrane helix</keyword>
<proteinExistence type="inferred from homology"/>
<feature type="non-terminal residue" evidence="8">
    <location>
        <position position="371"/>
    </location>
</feature>
<gene>
    <name evidence="8" type="ORF">GM51_9705</name>
</gene>
<feature type="transmembrane region" description="Helical" evidence="7">
    <location>
        <begin position="56"/>
        <end position="74"/>
    </location>
</feature>
<evidence type="ECO:0000256" key="3">
    <source>
        <dbReference type="ARBA" id="ARBA00022448"/>
    </source>
</evidence>
<keyword evidence="3" id="KW-0813">Transport</keyword>
<dbReference type="GO" id="GO:0022857">
    <property type="term" value="F:transmembrane transporter activity"/>
    <property type="evidence" value="ECO:0007669"/>
    <property type="project" value="InterPro"/>
</dbReference>
<dbReference type="GO" id="GO:0012505">
    <property type="term" value="C:endomembrane system"/>
    <property type="evidence" value="ECO:0007669"/>
    <property type="project" value="UniProtKB-SubCell"/>
</dbReference>
<feature type="transmembrane region" description="Helical" evidence="7">
    <location>
        <begin position="206"/>
        <end position="228"/>
    </location>
</feature>
<feature type="transmembrane region" description="Helical" evidence="7">
    <location>
        <begin position="248"/>
        <end position="265"/>
    </location>
</feature>
<evidence type="ECO:0000256" key="6">
    <source>
        <dbReference type="ARBA" id="ARBA00023136"/>
    </source>
</evidence>
<keyword evidence="4 7" id="KW-0812">Transmembrane</keyword>
<feature type="transmembrane region" description="Helical" evidence="7">
    <location>
        <begin position="323"/>
        <end position="342"/>
    </location>
</feature>
<name>A0A094QSL9_9ZZZZ</name>
<dbReference type="PANTHER" id="PTHR23514">
    <property type="entry name" value="BYPASS OF STOP CODON PROTEIN 6"/>
    <property type="match status" value="1"/>
</dbReference>
<dbReference type="PANTHER" id="PTHR23514:SF3">
    <property type="entry name" value="BYPASS OF STOP CODON PROTEIN 6"/>
    <property type="match status" value="1"/>
</dbReference>
<accession>A0A094QSL9</accession>
<keyword evidence="6 7" id="KW-0472">Membrane</keyword>
<evidence type="ECO:0000256" key="1">
    <source>
        <dbReference type="ARBA" id="ARBA00004127"/>
    </source>
</evidence>
<dbReference type="SUPFAM" id="SSF103473">
    <property type="entry name" value="MFS general substrate transporter"/>
    <property type="match status" value="1"/>
</dbReference>
<dbReference type="GO" id="GO:0016020">
    <property type="term" value="C:membrane"/>
    <property type="evidence" value="ECO:0007669"/>
    <property type="project" value="TreeGrafter"/>
</dbReference>
<evidence type="ECO:0000256" key="2">
    <source>
        <dbReference type="ARBA" id="ARBA00008335"/>
    </source>
</evidence>
<organism evidence="8">
    <name type="scientific">freshwater metagenome</name>
    <dbReference type="NCBI Taxonomy" id="449393"/>
    <lineage>
        <taxon>unclassified sequences</taxon>
        <taxon>metagenomes</taxon>
        <taxon>ecological metagenomes</taxon>
    </lineage>
</organism>
<dbReference type="InterPro" id="IPR036259">
    <property type="entry name" value="MFS_trans_sf"/>
</dbReference>
<feature type="transmembrane region" description="Helical" evidence="7">
    <location>
        <begin position="106"/>
        <end position="130"/>
    </location>
</feature>
<protein>
    <recommendedName>
        <fullName evidence="9">Major facilitator superfamily (MFS) profile domain-containing protein</fullName>
    </recommendedName>
</protein>
<evidence type="ECO:0008006" key="9">
    <source>
        <dbReference type="Google" id="ProtNLM"/>
    </source>
</evidence>
<reference evidence="8" key="1">
    <citation type="submission" date="2014-06" db="EMBL/GenBank/DDBJ databases">
        <title>Key roles for freshwater Actinobacteria revealed by deep metagenomic sequencing.</title>
        <authorList>
            <person name="Ghai R."/>
            <person name="Mizuno C.M."/>
            <person name="Picazo A."/>
            <person name="Camacho A."/>
            <person name="Rodriguez-Valera F."/>
        </authorList>
    </citation>
    <scope>NUCLEOTIDE SEQUENCE</scope>
</reference>
<comment type="similarity">
    <text evidence="2">Belongs to the major facilitator superfamily.</text>
</comment>
<feature type="transmembrane region" description="Helical" evidence="7">
    <location>
        <begin position="81"/>
        <end position="100"/>
    </location>
</feature>
<comment type="subcellular location">
    <subcellularLocation>
        <location evidence="1">Endomembrane system</location>
        <topology evidence="1">Multi-pass membrane protein</topology>
    </subcellularLocation>
</comment>
<dbReference type="InterPro" id="IPR051788">
    <property type="entry name" value="MFS_Transporter"/>
</dbReference>
<dbReference type="Gene3D" id="1.20.1250.20">
    <property type="entry name" value="MFS general substrate transporter like domains"/>
    <property type="match status" value="2"/>
</dbReference>
<feature type="transmembrane region" description="Helical" evidence="7">
    <location>
        <begin position="20"/>
        <end position="44"/>
    </location>
</feature>
<feature type="transmembrane region" description="Helical" evidence="7">
    <location>
        <begin position="348"/>
        <end position="368"/>
    </location>
</feature>
<dbReference type="Pfam" id="PF07690">
    <property type="entry name" value="MFS_1"/>
    <property type="match status" value="1"/>
</dbReference>
<dbReference type="InterPro" id="IPR011701">
    <property type="entry name" value="MFS"/>
</dbReference>
<comment type="caution">
    <text evidence="8">The sequence shown here is derived from an EMBL/GenBank/DDBJ whole genome shotgun (WGS) entry which is preliminary data.</text>
</comment>
<evidence type="ECO:0000256" key="7">
    <source>
        <dbReference type="SAM" id="Phobius"/>
    </source>
</evidence>
<feature type="transmembrane region" description="Helical" evidence="7">
    <location>
        <begin position="295"/>
        <end position="311"/>
    </location>
</feature>
<feature type="transmembrane region" description="Helical" evidence="7">
    <location>
        <begin position="167"/>
        <end position="185"/>
    </location>
</feature>
<evidence type="ECO:0000313" key="8">
    <source>
        <dbReference type="EMBL" id="KGA17746.1"/>
    </source>
</evidence>
<feature type="transmembrane region" description="Helical" evidence="7">
    <location>
        <begin position="142"/>
        <end position="161"/>
    </location>
</feature>
<dbReference type="EMBL" id="JNSL01000055">
    <property type="protein sequence ID" value="KGA17746.1"/>
    <property type="molecule type" value="Genomic_DNA"/>
</dbReference>